<keyword evidence="9" id="KW-0547">Nucleotide-binding</keyword>
<dbReference type="GO" id="GO:0030163">
    <property type="term" value="P:protein catabolic process"/>
    <property type="evidence" value="ECO:0007669"/>
    <property type="project" value="TreeGrafter"/>
</dbReference>
<dbReference type="InterPro" id="IPR037219">
    <property type="entry name" value="Peptidase_M41-like"/>
</dbReference>
<keyword evidence="6" id="KW-0378">Hydrolase</keyword>
<dbReference type="Pfam" id="PF17862">
    <property type="entry name" value="AAA_lid_3"/>
    <property type="match status" value="1"/>
</dbReference>
<dbReference type="GO" id="GO:0046872">
    <property type="term" value="F:metal ion binding"/>
    <property type="evidence" value="ECO:0007669"/>
    <property type="project" value="UniProtKB-KW"/>
</dbReference>
<comment type="cofactor">
    <cofactor evidence="1">
        <name>Zn(2+)</name>
        <dbReference type="ChEBI" id="CHEBI:29105"/>
    </cofactor>
</comment>
<evidence type="ECO:0000256" key="8">
    <source>
        <dbReference type="ARBA" id="ARBA00023049"/>
    </source>
</evidence>
<dbReference type="SUPFAM" id="SSF140990">
    <property type="entry name" value="FtsH protease domain-like"/>
    <property type="match status" value="1"/>
</dbReference>
<feature type="non-terminal residue" evidence="13">
    <location>
        <position position="1"/>
    </location>
</feature>
<dbReference type="GO" id="GO:0004176">
    <property type="term" value="F:ATP-dependent peptidase activity"/>
    <property type="evidence" value="ECO:0007669"/>
    <property type="project" value="InterPro"/>
</dbReference>
<keyword evidence="9" id="KW-0067">ATP-binding</keyword>
<accession>A0A9N9I4E5</accession>
<keyword evidence="14" id="KW-1185">Reference proteome</keyword>
<proteinExistence type="inferred from homology"/>
<dbReference type="Gene3D" id="1.20.58.760">
    <property type="entry name" value="Peptidase M41"/>
    <property type="match status" value="1"/>
</dbReference>
<dbReference type="PANTHER" id="PTHR23076">
    <property type="entry name" value="METALLOPROTEASE M41 FTSH"/>
    <property type="match status" value="1"/>
</dbReference>
<feature type="domain" description="ATPase AAA-type core" evidence="10">
    <location>
        <begin position="5"/>
        <end position="99"/>
    </location>
</feature>
<comment type="caution">
    <text evidence="13">The sequence shown here is derived from an EMBL/GenBank/DDBJ whole genome shotgun (WGS) entry which is preliminary data.</text>
</comment>
<dbReference type="PROSITE" id="PS00674">
    <property type="entry name" value="AAA"/>
    <property type="match status" value="1"/>
</dbReference>
<gene>
    <name evidence="13" type="ORF">ALEPTO_LOCUS12262</name>
</gene>
<comment type="similarity">
    <text evidence="2">In the C-terminal section; belongs to the peptidase M41 family.</text>
</comment>
<reference evidence="13" key="1">
    <citation type="submission" date="2021-06" db="EMBL/GenBank/DDBJ databases">
        <authorList>
            <person name="Kallberg Y."/>
            <person name="Tangrot J."/>
            <person name="Rosling A."/>
        </authorList>
    </citation>
    <scope>NUCLEOTIDE SEQUENCE</scope>
    <source>
        <strain evidence="13">FL130A</strain>
    </source>
</reference>
<dbReference type="InterPro" id="IPR003959">
    <property type="entry name" value="ATPase_AAA_core"/>
</dbReference>
<keyword evidence="5" id="KW-0479">Metal-binding</keyword>
<evidence type="ECO:0000256" key="6">
    <source>
        <dbReference type="ARBA" id="ARBA00022801"/>
    </source>
</evidence>
<evidence type="ECO:0000256" key="9">
    <source>
        <dbReference type="RuleBase" id="RU003651"/>
    </source>
</evidence>
<evidence type="ECO:0000313" key="13">
    <source>
        <dbReference type="EMBL" id="CAG8721009.1"/>
    </source>
</evidence>
<dbReference type="GO" id="GO:0016887">
    <property type="term" value="F:ATP hydrolysis activity"/>
    <property type="evidence" value="ECO:0007669"/>
    <property type="project" value="InterPro"/>
</dbReference>
<keyword evidence="8" id="KW-0482">Metalloprotease</keyword>
<dbReference type="Gene3D" id="3.40.50.300">
    <property type="entry name" value="P-loop containing nucleotide triphosphate hydrolases"/>
    <property type="match status" value="1"/>
</dbReference>
<evidence type="ECO:0000256" key="5">
    <source>
        <dbReference type="ARBA" id="ARBA00022723"/>
    </source>
</evidence>
<evidence type="ECO:0000259" key="10">
    <source>
        <dbReference type="Pfam" id="PF00004"/>
    </source>
</evidence>
<evidence type="ECO:0000259" key="11">
    <source>
        <dbReference type="Pfam" id="PF01434"/>
    </source>
</evidence>
<keyword evidence="4" id="KW-0645">Protease</keyword>
<feature type="domain" description="Peptidase M41" evidence="11">
    <location>
        <begin position="181"/>
        <end position="223"/>
    </location>
</feature>
<dbReference type="InterPro" id="IPR027417">
    <property type="entry name" value="P-loop_NTPase"/>
</dbReference>
<dbReference type="OrthoDB" id="2394691at2759"/>
<dbReference type="EMBL" id="CAJVPS010026249">
    <property type="protein sequence ID" value="CAG8721009.1"/>
    <property type="molecule type" value="Genomic_DNA"/>
</dbReference>
<comment type="similarity">
    <text evidence="9">Belongs to the AAA ATPase family.</text>
</comment>
<dbReference type="Proteomes" id="UP000789508">
    <property type="component" value="Unassembled WGS sequence"/>
</dbReference>
<dbReference type="Pfam" id="PF00004">
    <property type="entry name" value="AAA"/>
    <property type="match status" value="1"/>
</dbReference>
<dbReference type="AlphaFoldDB" id="A0A9N9I4E5"/>
<name>A0A9N9I4E5_9GLOM</name>
<dbReference type="PANTHER" id="PTHR23076:SF97">
    <property type="entry name" value="ATP-DEPENDENT ZINC METALLOPROTEASE YME1L1"/>
    <property type="match status" value="1"/>
</dbReference>
<dbReference type="Pfam" id="PF01434">
    <property type="entry name" value="Peptidase_M41"/>
    <property type="match status" value="1"/>
</dbReference>
<dbReference type="GO" id="GO:0005886">
    <property type="term" value="C:plasma membrane"/>
    <property type="evidence" value="ECO:0007669"/>
    <property type="project" value="TreeGrafter"/>
</dbReference>
<dbReference type="Gene3D" id="1.10.8.60">
    <property type="match status" value="1"/>
</dbReference>
<dbReference type="InterPro" id="IPR000642">
    <property type="entry name" value="Peptidase_M41"/>
</dbReference>
<evidence type="ECO:0000256" key="4">
    <source>
        <dbReference type="ARBA" id="ARBA00022670"/>
    </source>
</evidence>
<dbReference type="GO" id="GO:0004222">
    <property type="term" value="F:metalloendopeptidase activity"/>
    <property type="evidence" value="ECO:0007669"/>
    <property type="project" value="InterPro"/>
</dbReference>
<dbReference type="InterPro" id="IPR041569">
    <property type="entry name" value="AAA_lid_3"/>
</dbReference>
<dbReference type="SUPFAM" id="SSF52540">
    <property type="entry name" value="P-loop containing nucleoside triphosphate hydrolases"/>
    <property type="match status" value="1"/>
</dbReference>
<feature type="domain" description="AAA ATPase AAA+ lid" evidence="12">
    <location>
        <begin position="121"/>
        <end position="158"/>
    </location>
</feature>
<organism evidence="13 14">
    <name type="scientific">Ambispora leptoticha</name>
    <dbReference type="NCBI Taxonomy" id="144679"/>
    <lineage>
        <taxon>Eukaryota</taxon>
        <taxon>Fungi</taxon>
        <taxon>Fungi incertae sedis</taxon>
        <taxon>Mucoromycota</taxon>
        <taxon>Glomeromycotina</taxon>
        <taxon>Glomeromycetes</taxon>
        <taxon>Archaeosporales</taxon>
        <taxon>Ambisporaceae</taxon>
        <taxon>Ambispora</taxon>
    </lineage>
</organism>
<comment type="similarity">
    <text evidence="3">In the N-terminal section; belongs to the AAA ATPase family.</text>
</comment>
<dbReference type="InterPro" id="IPR003960">
    <property type="entry name" value="ATPase_AAA_CS"/>
</dbReference>
<evidence type="ECO:0000256" key="3">
    <source>
        <dbReference type="ARBA" id="ARBA00010550"/>
    </source>
</evidence>
<evidence type="ECO:0000256" key="7">
    <source>
        <dbReference type="ARBA" id="ARBA00022833"/>
    </source>
</evidence>
<evidence type="ECO:0000256" key="1">
    <source>
        <dbReference type="ARBA" id="ARBA00001947"/>
    </source>
</evidence>
<evidence type="ECO:0000256" key="2">
    <source>
        <dbReference type="ARBA" id="ARBA00010044"/>
    </source>
</evidence>
<dbReference type="GO" id="GO:0005524">
    <property type="term" value="F:ATP binding"/>
    <property type="evidence" value="ECO:0007669"/>
    <property type="project" value="UniProtKB-KW"/>
</dbReference>
<dbReference type="FunFam" id="1.10.8.60:FF:000001">
    <property type="entry name" value="ATP-dependent zinc metalloprotease FtsH"/>
    <property type="match status" value="1"/>
</dbReference>
<protein>
    <submittedName>
        <fullName evidence="13">384_t:CDS:1</fullName>
    </submittedName>
</protein>
<keyword evidence="7" id="KW-0862">Zinc</keyword>
<sequence>FEEAVVGMGARRMRELFRQARSYPQGCIVFIDEIDAIGRKRYSANTGHAEQTLNQLLNELDGFHSRDNIVILAATNSLNVLDSALLRPGRFDRQIFIPLPNLKGRREIIRLCVRKLSLKSDVDLEEIAAMTKGLSGAQIANIFNEASILSIRQNKKLVDYEMIFEAYDRTLMGPSLTSQTLTPAKKRIVAYHEAGHAVIGMSLPETIVKKITIIPRWSAGGYT</sequence>
<evidence type="ECO:0000259" key="12">
    <source>
        <dbReference type="Pfam" id="PF17862"/>
    </source>
</evidence>
<evidence type="ECO:0000313" key="14">
    <source>
        <dbReference type="Proteomes" id="UP000789508"/>
    </source>
</evidence>
<dbReference type="GO" id="GO:0006508">
    <property type="term" value="P:proteolysis"/>
    <property type="evidence" value="ECO:0007669"/>
    <property type="project" value="UniProtKB-KW"/>
</dbReference>